<feature type="disulfide bond" evidence="3">
    <location>
        <begin position="329"/>
        <end position="338"/>
    </location>
</feature>
<comment type="caution">
    <text evidence="8">The sequence shown here is derived from an EMBL/GenBank/DDBJ whole genome shotgun (WGS) entry which is preliminary data.</text>
</comment>
<evidence type="ECO:0000256" key="5">
    <source>
        <dbReference type="SAM" id="Phobius"/>
    </source>
</evidence>
<dbReference type="InterPro" id="IPR000742">
    <property type="entry name" value="EGF"/>
</dbReference>
<feature type="transmembrane region" description="Helical" evidence="5">
    <location>
        <begin position="811"/>
        <end position="832"/>
    </location>
</feature>
<accession>A0A8J4Y821</accession>
<gene>
    <name evidence="8" type="primary">CadN2_12</name>
    <name evidence="8" type="ORF">GWK47_007317</name>
</gene>
<evidence type="ECO:0000256" key="1">
    <source>
        <dbReference type="ARBA" id="ARBA00023157"/>
    </source>
</evidence>
<dbReference type="InterPro" id="IPR050906">
    <property type="entry name" value="Notch_signaling"/>
</dbReference>
<dbReference type="GO" id="GO:0005509">
    <property type="term" value="F:calcium ion binding"/>
    <property type="evidence" value="ECO:0007669"/>
    <property type="project" value="UniProtKB-UniRule"/>
</dbReference>
<proteinExistence type="predicted"/>
<dbReference type="SMART" id="SM00179">
    <property type="entry name" value="EGF_CA"/>
    <property type="match status" value="1"/>
</dbReference>
<dbReference type="SUPFAM" id="SSF49313">
    <property type="entry name" value="Cadherin-like"/>
    <property type="match status" value="1"/>
</dbReference>
<dbReference type="GO" id="GO:0016020">
    <property type="term" value="C:membrane"/>
    <property type="evidence" value="ECO:0007669"/>
    <property type="project" value="InterPro"/>
</dbReference>
<dbReference type="InterPro" id="IPR001881">
    <property type="entry name" value="EGF-like_Ca-bd_dom"/>
</dbReference>
<dbReference type="Gene3D" id="2.60.40.60">
    <property type="entry name" value="Cadherins"/>
    <property type="match status" value="1"/>
</dbReference>
<keyword evidence="5" id="KW-1133">Transmembrane helix</keyword>
<feature type="disulfide bond" evidence="3">
    <location>
        <begin position="785"/>
        <end position="794"/>
    </location>
</feature>
<dbReference type="PROSITE" id="PS50268">
    <property type="entry name" value="CADHERIN_2"/>
    <property type="match status" value="1"/>
</dbReference>
<evidence type="ECO:0000256" key="3">
    <source>
        <dbReference type="PROSITE-ProRule" id="PRU00076"/>
    </source>
</evidence>
<feature type="domain" description="EGF-like" evidence="6">
    <location>
        <begin position="306"/>
        <end position="339"/>
    </location>
</feature>
<keyword evidence="1 3" id="KW-1015">Disulfide bond</keyword>
<evidence type="ECO:0000259" key="6">
    <source>
        <dbReference type="PROSITE" id="PS50026"/>
    </source>
</evidence>
<evidence type="ECO:0000256" key="2">
    <source>
        <dbReference type="PROSITE-ProRule" id="PRU00043"/>
    </source>
</evidence>
<feature type="region of interest" description="Disordered" evidence="4">
    <location>
        <begin position="144"/>
        <end position="165"/>
    </location>
</feature>
<feature type="domain" description="EGF-like" evidence="6">
    <location>
        <begin position="759"/>
        <end position="795"/>
    </location>
</feature>
<dbReference type="InterPro" id="IPR000152">
    <property type="entry name" value="EGF-type_Asp/Asn_hydroxyl_site"/>
</dbReference>
<feature type="compositionally biased region" description="Pro residues" evidence="4">
    <location>
        <begin position="148"/>
        <end position="161"/>
    </location>
</feature>
<evidence type="ECO:0000313" key="9">
    <source>
        <dbReference type="Proteomes" id="UP000770661"/>
    </source>
</evidence>
<dbReference type="PANTHER" id="PTHR24044:SF420">
    <property type="entry name" value="DELTA AND NOTCH-LIKE EPIDERMAL GROWTH FACTOR-RELATED RECEPTOR ISOFORM X1"/>
    <property type="match status" value="1"/>
</dbReference>
<evidence type="ECO:0000313" key="8">
    <source>
        <dbReference type="EMBL" id="KAG0719294.1"/>
    </source>
</evidence>
<dbReference type="Gene3D" id="2.10.25.10">
    <property type="entry name" value="Laminin"/>
    <property type="match status" value="1"/>
</dbReference>
<dbReference type="SUPFAM" id="SSF49899">
    <property type="entry name" value="Concanavalin A-like lectins/glucanases"/>
    <property type="match status" value="2"/>
</dbReference>
<sequence>MQAVTLKPKKELDSGRGGAEVWSVVELDREERAEVVVEVMVGDVGGRVASYPVTVVVEDVNDNPMKAGAKVVRLWKVQGGGADVSLGRVYVEDPDDWDLEDKSFRWAGPPHPLFSLRQDTGEMFGSSLLRERRVWLASFLDSARSPRRNPPPRAPPHPPRGPLKRVVGGREVEVVIVSVYGSPPSSPPPPQATPTPIPQAWVWVCVKDLVTGALMDPVKLQGLLSLHQDELERVMNLRVMVGSAATPSPTFTPPLHTPSSATPPIHPPSLASMVLPLQVVDTNMTSLVTPRLSHAPSCPPRGPHHEGEACTPTSCLNGGRCAMGKRCLCPVGSSGPRCKILSRSFLGRGWVWVRPPTPCLPTTISLQLLPLHPDALLLYSGPLSPSPSPHWHPPTPLLVVQLVGGRPQVLVGGIGGEGGPGGLGGPVKVEVNVTLMLRTWHTLHLHVTTQGVVLAVEGCGGEGAAPPTNPCLARAGWGQEGEGRVGGWTSGGPLQLVDLGEPAHSSGSKGGCHPQETACGRENPCGRRGRCVGGLENPWCECEAGWAGKAEVLAGKAGVLAEKVCSSRTIPAFFPPSSFAQLSLPPPHSPPLYSVEVEVRVRARGRPEGLVLRLEDDSHTHAFRIKLRGGVACAGVDEAWQKAREVCLEGVQLGDGAWHSLRARRQGHNIEIVLIILWRAGVCIDDIRLGGKPLPLPPTLNHTPWAHVTALRGLQPGCPAPDPCPATTCLPPMTCRPVLDPRCCICGPGRKLLGRQCVDVDECLYQPCLHGGTCYNLKPRYRCACGPAHGGDNCEWVKMEAHSHHPLNAPLAVAALTLSILVVVLIGVLLTVRHHRARAARGEALGGLTKGAEVLGGRLSPQHTPTTTTTTCLAHTTAPAHACLTPLGWLHHDQAAPGHV</sequence>
<dbReference type="AlphaFoldDB" id="A0A8J4Y821"/>
<dbReference type="PROSITE" id="PS50026">
    <property type="entry name" value="EGF_3"/>
    <property type="match status" value="3"/>
</dbReference>
<dbReference type="OrthoDB" id="6079678at2759"/>
<protein>
    <submittedName>
        <fullName evidence="8">Putative neural-cadherin 2</fullName>
    </submittedName>
</protein>
<dbReference type="Gene3D" id="2.60.120.200">
    <property type="match status" value="2"/>
</dbReference>
<evidence type="ECO:0000256" key="4">
    <source>
        <dbReference type="SAM" id="MobiDB-lite"/>
    </source>
</evidence>
<dbReference type="PROSITE" id="PS00022">
    <property type="entry name" value="EGF_1"/>
    <property type="match status" value="2"/>
</dbReference>
<comment type="caution">
    <text evidence="3">Lacks conserved residue(s) required for the propagation of feature annotation.</text>
</comment>
<organism evidence="8 9">
    <name type="scientific">Chionoecetes opilio</name>
    <name type="common">Atlantic snow crab</name>
    <name type="synonym">Cancer opilio</name>
    <dbReference type="NCBI Taxonomy" id="41210"/>
    <lineage>
        <taxon>Eukaryota</taxon>
        <taxon>Metazoa</taxon>
        <taxon>Ecdysozoa</taxon>
        <taxon>Arthropoda</taxon>
        <taxon>Crustacea</taxon>
        <taxon>Multicrustacea</taxon>
        <taxon>Malacostraca</taxon>
        <taxon>Eumalacostraca</taxon>
        <taxon>Eucarida</taxon>
        <taxon>Decapoda</taxon>
        <taxon>Pleocyemata</taxon>
        <taxon>Brachyura</taxon>
        <taxon>Eubrachyura</taxon>
        <taxon>Majoidea</taxon>
        <taxon>Majidae</taxon>
        <taxon>Chionoecetes</taxon>
    </lineage>
</organism>
<feature type="domain" description="EGF-like" evidence="6">
    <location>
        <begin position="515"/>
        <end position="551"/>
    </location>
</feature>
<feature type="domain" description="Cadherin" evidence="7">
    <location>
        <begin position="27"/>
        <end position="66"/>
    </location>
</feature>
<dbReference type="GO" id="GO:0007156">
    <property type="term" value="P:homophilic cell adhesion via plasma membrane adhesion molecules"/>
    <property type="evidence" value="ECO:0007669"/>
    <property type="project" value="InterPro"/>
</dbReference>
<dbReference type="PANTHER" id="PTHR24044">
    <property type="entry name" value="NOTCH LIGAND FAMILY MEMBER"/>
    <property type="match status" value="1"/>
</dbReference>
<dbReference type="GO" id="GO:0007163">
    <property type="term" value="P:establishment or maintenance of cell polarity"/>
    <property type="evidence" value="ECO:0007669"/>
    <property type="project" value="UniProtKB-ARBA"/>
</dbReference>
<keyword evidence="9" id="KW-1185">Reference proteome</keyword>
<dbReference type="CDD" id="cd00054">
    <property type="entry name" value="EGF_CA"/>
    <property type="match status" value="1"/>
</dbReference>
<reference evidence="8" key="1">
    <citation type="submission" date="2020-07" db="EMBL/GenBank/DDBJ databases">
        <title>The High-quality genome of the commercially important snow crab, Chionoecetes opilio.</title>
        <authorList>
            <person name="Jeong J.-H."/>
            <person name="Ryu S."/>
        </authorList>
    </citation>
    <scope>NUCLEOTIDE SEQUENCE</scope>
    <source>
        <strain evidence="8">MADBK_172401_WGS</strain>
        <tissue evidence="8">Digestive gland</tissue>
    </source>
</reference>
<dbReference type="PROSITE" id="PS00010">
    <property type="entry name" value="ASX_HYDROXYL"/>
    <property type="match status" value="1"/>
</dbReference>
<dbReference type="GO" id="GO:0005112">
    <property type="term" value="F:Notch binding"/>
    <property type="evidence" value="ECO:0007669"/>
    <property type="project" value="TreeGrafter"/>
</dbReference>
<dbReference type="GO" id="GO:0001736">
    <property type="term" value="P:establishment of planar polarity"/>
    <property type="evidence" value="ECO:0007669"/>
    <property type="project" value="UniProtKB-ARBA"/>
</dbReference>
<dbReference type="SMART" id="SM00181">
    <property type="entry name" value="EGF"/>
    <property type="match status" value="4"/>
</dbReference>
<dbReference type="EMBL" id="JACEEZ010014770">
    <property type="protein sequence ID" value="KAG0719294.1"/>
    <property type="molecule type" value="Genomic_DNA"/>
</dbReference>
<keyword evidence="2" id="KW-0106">Calcium</keyword>
<keyword evidence="3" id="KW-0245">EGF-like domain</keyword>
<dbReference type="InterPro" id="IPR015919">
    <property type="entry name" value="Cadherin-like_sf"/>
</dbReference>
<evidence type="ECO:0000259" key="7">
    <source>
        <dbReference type="PROSITE" id="PS50268"/>
    </source>
</evidence>
<dbReference type="InterPro" id="IPR013320">
    <property type="entry name" value="ConA-like_dom_sf"/>
</dbReference>
<keyword evidence="5" id="KW-0812">Transmembrane</keyword>
<dbReference type="PROSITE" id="PS01187">
    <property type="entry name" value="EGF_CA"/>
    <property type="match status" value="1"/>
</dbReference>
<dbReference type="Proteomes" id="UP000770661">
    <property type="component" value="Unassembled WGS sequence"/>
</dbReference>
<dbReference type="InterPro" id="IPR018097">
    <property type="entry name" value="EGF_Ca-bd_CS"/>
</dbReference>
<dbReference type="SUPFAM" id="SSF57196">
    <property type="entry name" value="EGF/Laminin"/>
    <property type="match status" value="1"/>
</dbReference>
<keyword evidence="5" id="KW-0472">Membrane</keyword>
<dbReference type="InterPro" id="IPR002126">
    <property type="entry name" value="Cadherin-like_dom"/>
</dbReference>
<name>A0A8J4Y821_CHIOP</name>